<evidence type="ECO:0000313" key="2">
    <source>
        <dbReference type="EMBL" id="PSS08836.1"/>
    </source>
</evidence>
<feature type="region of interest" description="Disordered" evidence="1">
    <location>
        <begin position="1"/>
        <end position="20"/>
    </location>
</feature>
<dbReference type="AlphaFoldDB" id="A0A2R6QIL4"/>
<evidence type="ECO:0000256" key="1">
    <source>
        <dbReference type="SAM" id="MobiDB-lite"/>
    </source>
</evidence>
<organism evidence="2 3">
    <name type="scientific">Hermanssonia centrifuga</name>
    <dbReference type="NCBI Taxonomy" id="98765"/>
    <lineage>
        <taxon>Eukaryota</taxon>
        <taxon>Fungi</taxon>
        <taxon>Dikarya</taxon>
        <taxon>Basidiomycota</taxon>
        <taxon>Agaricomycotina</taxon>
        <taxon>Agaricomycetes</taxon>
        <taxon>Polyporales</taxon>
        <taxon>Meruliaceae</taxon>
        <taxon>Hermanssonia</taxon>
    </lineage>
</organism>
<comment type="caution">
    <text evidence="2">The sequence shown here is derived from an EMBL/GenBank/DDBJ whole genome shotgun (WGS) entry which is preliminary data.</text>
</comment>
<name>A0A2R6QIL4_9APHY</name>
<accession>A0A2R6QIL4</accession>
<evidence type="ECO:0000313" key="3">
    <source>
        <dbReference type="Proteomes" id="UP000186601"/>
    </source>
</evidence>
<gene>
    <name evidence="2" type="ORF">PHLCEN_2v3451</name>
</gene>
<proteinExistence type="predicted"/>
<dbReference type="EMBL" id="MLYV02000341">
    <property type="protein sequence ID" value="PSS08836.1"/>
    <property type="molecule type" value="Genomic_DNA"/>
</dbReference>
<dbReference type="Proteomes" id="UP000186601">
    <property type="component" value="Unassembled WGS sequence"/>
</dbReference>
<reference evidence="2 3" key="1">
    <citation type="submission" date="2018-02" db="EMBL/GenBank/DDBJ databases">
        <title>Genome sequence of the basidiomycete white-rot fungus Phlebia centrifuga.</title>
        <authorList>
            <person name="Granchi Z."/>
            <person name="Peng M."/>
            <person name="de Vries R.P."/>
            <person name="Hilden K."/>
            <person name="Makela M.R."/>
            <person name="Grigoriev I."/>
            <person name="Riley R."/>
        </authorList>
    </citation>
    <scope>NUCLEOTIDE SEQUENCE [LARGE SCALE GENOMIC DNA]</scope>
    <source>
        <strain evidence="2 3">FBCC195</strain>
    </source>
</reference>
<keyword evidence="3" id="KW-1185">Reference proteome</keyword>
<sequence length="51" mass="5893">MEGSCAPARLSWEPAPPNGRQNVILRKRHRHLEEDITSHLQHFCDLSFTPL</sequence>
<protein>
    <submittedName>
        <fullName evidence="2">Uncharacterized protein</fullName>
    </submittedName>
</protein>